<dbReference type="EMBL" id="VOXD01000076">
    <property type="protein sequence ID" value="TXF81701.1"/>
    <property type="molecule type" value="Genomic_DNA"/>
</dbReference>
<evidence type="ECO:0000313" key="2">
    <source>
        <dbReference type="Proteomes" id="UP000321907"/>
    </source>
</evidence>
<reference evidence="1 2" key="1">
    <citation type="submission" date="2019-08" db="EMBL/GenBank/DDBJ databases">
        <title>Lewinella sp. strain SSH13 Genome sequencing and assembly.</title>
        <authorList>
            <person name="Kim I."/>
        </authorList>
    </citation>
    <scope>NUCLEOTIDE SEQUENCE [LARGE SCALE GENOMIC DNA]</scope>
    <source>
        <strain evidence="1 2">SSH13</strain>
    </source>
</reference>
<keyword evidence="2" id="KW-1185">Reference proteome</keyword>
<organism evidence="1 2">
    <name type="scientific">Neolewinella aurantiaca</name>
    <dbReference type="NCBI Taxonomy" id="2602767"/>
    <lineage>
        <taxon>Bacteria</taxon>
        <taxon>Pseudomonadati</taxon>
        <taxon>Bacteroidota</taxon>
        <taxon>Saprospiria</taxon>
        <taxon>Saprospirales</taxon>
        <taxon>Lewinellaceae</taxon>
        <taxon>Neolewinella</taxon>
    </lineage>
</organism>
<proteinExistence type="predicted"/>
<comment type="caution">
    <text evidence="1">The sequence shown here is derived from an EMBL/GenBank/DDBJ whole genome shotgun (WGS) entry which is preliminary data.</text>
</comment>
<protein>
    <submittedName>
        <fullName evidence="1">Uncharacterized protein</fullName>
    </submittedName>
</protein>
<evidence type="ECO:0000313" key="1">
    <source>
        <dbReference type="EMBL" id="TXF81701.1"/>
    </source>
</evidence>
<sequence length="217" mass="25853">MSTKTLREAINHLDKADDNVTKFPIFKGVVAFKRNENSSTESLLRAIKKFYSQPEHNFQDIPDDYLGDFEKTFEFMRRYRVDGLHKMFTGLCVLDDLYMKTTFTYNSFDSQGYDQPVIEYYEEPEYFNLASSQFLKDLFSHLSLAKYAKLDNDDVPLDYRYNTLHANHEMMYDEEWFPPGDYSDYRKSPEAFREAYIKYLRWKEGNSSDETFISVLK</sequence>
<dbReference type="OrthoDB" id="1494246at2"/>
<gene>
    <name evidence="1" type="ORF">FUA23_21940</name>
</gene>
<accession>A0A5C7F2R8</accession>
<name>A0A5C7F2R8_9BACT</name>
<dbReference type="AlphaFoldDB" id="A0A5C7F2R8"/>
<dbReference type="Proteomes" id="UP000321907">
    <property type="component" value="Unassembled WGS sequence"/>
</dbReference>